<keyword evidence="3" id="KW-0539">Nucleus</keyword>
<feature type="region of interest" description="Disordered" evidence="4">
    <location>
        <begin position="1164"/>
        <end position="1184"/>
    </location>
</feature>
<comment type="caution">
    <text evidence="5">The sequence shown here is derived from an EMBL/GenBank/DDBJ whole genome shotgun (WGS) entry which is preliminary data.</text>
</comment>
<evidence type="ECO:0000256" key="3">
    <source>
        <dbReference type="ARBA" id="ARBA00023242"/>
    </source>
</evidence>
<feature type="compositionally biased region" description="Basic residues" evidence="4">
    <location>
        <begin position="1246"/>
        <end position="1258"/>
    </location>
</feature>
<dbReference type="InterPro" id="IPR007015">
    <property type="entry name" value="DNA_pol_V/MYBBP1A"/>
</dbReference>
<feature type="compositionally biased region" description="Basic and acidic residues" evidence="4">
    <location>
        <begin position="460"/>
        <end position="471"/>
    </location>
</feature>
<dbReference type="PANTHER" id="PTHR13213:SF2">
    <property type="entry name" value="MYB-BINDING PROTEIN 1A"/>
    <property type="match status" value="1"/>
</dbReference>
<feature type="compositionally biased region" description="Basic and acidic residues" evidence="4">
    <location>
        <begin position="1259"/>
        <end position="1271"/>
    </location>
</feature>
<protein>
    <submittedName>
        <fullName evidence="5">Uncharacterized protein</fullName>
    </submittedName>
</protein>
<comment type="similarity">
    <text evidence="2">Belongs to the MYBBP1A family.</text>
</comment>
<dbReference type="EMBL" id="SDOX01000122">
    <property type="protein sequence ID" value="TFJ81681.1"/>
    <property type="molecule type" value="Genomic_DNA"/>
</dbReference>
<reference evidence="5 6" key="1">
    <citation type="submission" date="2019-01" db="EMBL/GenBank/DDBJ databases">
        <title>Nuclear Genome Assembly of the Microalgal Biofuel strain Nannochloropsis salina CCMP1776.</title>
        <authorList>
            <person name="Hovde B."/>
        </authorList>
    </citation>
    <scope>NUCLEOTIDE SEQUENCE [LARGE SCALE GENOMIC DNA]</scope>
    <source>
        <strain evidence="5 6">CCMP1776</strain>
    </source>
</reference>
<name>A0A4D9CR38_9STRA</name>
<feature type="compositionally biased region" description="Basic and acidic residues" evidence="4">
    <location>
        <begin position="536"/>
        <end position="547"/>
    </location>
</feature>
<organism evidence="5 6">
    <name type="scientific">Nannochloropsis salina CCMP1776</name>
    <dbReference type="NCBI Taxonomy" id="1027361"/>
    <lineage>
        <taxon>Eukaryota</taxon>
        <taxon>Sar</taxon>
        <taxon>Stramenopiles</taxon>
        <taxon>Ochrophyta</taxon>
        <taxon>Eustigmatophyceae</taxon>
        <taxon>Eustigmatales</taxon>
        <taxon>Monodopsidaceae</taxon>
        <taxon>Microchloropsis</taxon>
        <taxon>Microchloropsis salina</taxon>
    </lineage>
</organism>
<evidence type="ECO:0000256" key="4">
    <source>
        <dbReference type="SAM" id="MobiDB-lite"/>
    </source>
</evidence>
<dbReference type="GO" id="GO:0005730">
    <property type="term" value="C:nucleolus"/>
    <property type="evidence" value="ECO:0007669"/>
    <property type="project" value="InterPro"/>
</dbReference>
<dbReference type="SUPFAM" id="SSF48371">
    <property type="entry name" value="ARM repeat"/>
    <property type="match status" value="1"/>
</dbReference>
<feature type="compositionally biased region" description="Acidic residues" evidence="4">
    <location>
        <begin position="840"/>
        <end position="854"/>
    </location>
</feature>
<feature type="compositionally biased region" description="Polar residues" evidence="4">
    <location>
        <begin position="826"/>
        <end position="836"/>
    </location>
</feature>
<evidence type="ECO:0000313" key="6">
    <source>
        <dbReference type="Proteomes" id="UP000355283"/>
    </source>
</evidence>
<accession>A0A4D9CR38</accession>
<comment type="subcellular location">
    <subcellularLocation>
        <location evidence="1">Nucleus</location>
    </subcellularLocation>
</comment>
<feature type="compositionally biased region" description="Basic residues" evidence="4">
    <location>
        <begin position="1296"/>
        <end position="1308"/>
    </location>
</feature>
<dbReference type="Pfam" id="PF04931">
    <property type="entry name" value="DNA_pol_phi"/>
    <property type="match status" value="1"/>
</dbReference>
<evidence type="ECO:0000256" key="1">
    <source>
        <dbReference type="ARBA" id="ARBA00004123"/>
    </source>
</evidence>
<feature type="region of interest" description="Disordered" evidence="4">
    <location>
        <begin position="460"/>
        <end position="479"/>
    </location>
</feature>
<keyword evidence="6" id="KW-1185">Reference proteome</keyword>
<feature type="region of interest" description="Disordered" evidence="4">
    <location>
        <begin position="789"/>
        <end position="814"/>
    </location>
</feature>
<dbReference type="InterPro" id="IPR016024">
    <property type="entry name" value="ARM-type_fold"/>
</dbReference>
<evidence type="ECO:0000256" key="2">
    <source>
        <dbReference type="ARBA" id="ARBA00006809"/>
    </source>
</evidence>
<gene>
    <name evidence="5" type="ORF">NSK_006932</name>
</gene>
<feature type="region of interest" description="Disordered" evidence="4">
    <location>
        <begin position="1235"/>
        <end position="1308"/>
    </location>
</feature>
<dbReference type="GO" id="GO:0006355">
    <property type="term" value="P:regulation of DNA-templated transcription"/>
    <property type="evidence" value="ECO:0007669"/>
    <property type="project" value="InterPro"/>
</dbReference>
<feature type="compositionally biased region" description="Polar residues" evidence="4">
    <location>
        <begin position="1164"/>
        <end position="1175"/>
    </location>
</feature>
<evidence type="ECO:0000313" key="5">
    <source>
        <dbReference type="EMBL" id="TFJ81681.1"/>
    </source>
</evidence>
<feature type="compositionally biased region" description="Acidic residues" evidence="4">
    <location>
        <begin position="802"/>
        <end position="813"/>
    </location>
</feature>
<dbReference type="OrthoDB" id="342531at2759"/>
<dbReference type="Proteomes" id="UP000355283">
    <property type="component" value="Unassembled WGS sequence"/>
</dbReference>
<dbReference type="GO" id="GO:0003677">
    <property type="term" value="F:DNA binding"/>
    <property type="evidence" value="ECO:0007669"/>
    <property type="project" value="InterPro"/>
</dbReference>
<proteinExistence type="inferred from homology"/>
<dbReference type="PANTHER" id="PTHR13213">
    <property type="entry name" value="MYB-BINDING PROTEIN 1A FAMILY MEMBER"/>
    <property type="match status" value="1"/>
</dbReference>
<sequence>MSLECYWKLVSTDSDKRIQAGYELVESLTKSFCPKEGNRRPSPLPSEVEYAIKRLVRGLSSSTEAARQGFASCLAEVLAVRPDVPLSLVHEHMLTSTDVTGSVRGQDERDMLLGRLFTCLAVVRSGRLNVNIKEWDPIGLNLLETAIGIFRKRKVLRSLAAEAIVAMLECLPPQRFLDSLDLLTELGKSLGAKDTTKHSDEEVREEVDVDALNPDQLGLALVLQDYLRQHGIRKEKGLEGRLPRWLLSSKRILKCKRIHRLIEPLKASSSAFPQVHPLWDRLLDRLMPSRGGSDGAGGSCEDEEEDDHGASFQALWTLMVDEVLACGTHERKALALMLLQRVAERASATQLPICLSPNVLKILLMSLSTAGTADEILQPLAKQTLDALVATGEAAPEKRLLIACALLTRCDLNFDQKTGTSVLQDLVGALSTSELLSFVRHVVKAYHDAEAPSIAALSPAKRDHCKSKEGADGSGEMDESDAASTILSQKLWAVDALYALSRMPAVAKPGGEGVVVKVLRLLFSLAYFDIEGVGRGDKKTGASERVKKGGRRAGKSDKGERKVASWELVRGFVPEEVRRVAAARVHGLLAELGKGDMLPSQVAGAGTGALAWLWETHKIWRDLEAEGVELVIPLEAGPREAREEMLGLTEEILARIEEETGSKTASKMDEAFAILIMQVGLYQLNTEPGGGQEDFLGDLCRCYKDLAGTTKDSRSQRRDVKGGVDAMAVLADLCVGVLSTSLAGVPVRNLRDNVRKAWGVVCASSPITRPALEVLLRVVCSTSGFEDDEINGVAGDNGSDSESSDGSDDDNGESDAALATLDKVLSSTGMATSGNATDEGGPDDSESEEEEQEVVVDGSDPEAFRRLLGGDDENQGHLDHMLALRQASHQGGKESRTEAERQALQHRLRTLDLLEVVASKQPHAGLLLFSVEPCLTALRKLQAQAGPGRPAELLNLSHRLSDFLNKRLAKTRPRLGSVAEGGGGMADEEVEALTRVLVGELRRAPTKDRANTVLTCLNVCTRATLFASTSLNAPPPAWLVDLYRGALREYMTTRTSLTAAPFEQLVARFPSPACLTLLQPLKSYVVEVSKAFRQAEALRLVALLLAQRRVFGADAKQVMQREISGLLDALRRVATEQSGDMNSKYLKPLVECCQTVATVIQEDSGLSRSLPPSQSMEKKNKGAKKEAAKEVAVAEAASELGRSLIELQKKTSSVGLRMSCLNVARQLGVSSADVGEPVKQAQVKGGKNHQKDKGKKRPRDNEFRETAEAKAGRGGGKDANQSVGKDSQGDAAQQKKPNHHPKREKLKQ</sequence>
<feature type="region of interest" description="Disordered" evidence="4">
    <location>
        <begin position="536"/>
        <end position="558"/>
    </location>
</feature>
<feature type="region of interest" description="Disordered" evidence="4">
    <location>
        <begin position="826"/>
        <end position="860"/>
    </location>
</feature>